<accession>A0ABP1HRI6</accession>
<evidence type="ECO:0000256" key="1">
    <source>
        <dbReference type="SAM" id="MobiDB-lite"/>
    </source>
</evidence>
<name>A0ABP1HRI6_9EUKA</name>
<feature type="compositionally biased region" description="Low complexity" evidence="1">
    <location>
        <begin position="99"/>
        <end position="118"/>
    </location>
</feature>
<reference evidence="2 3" key="1">
    <citation type="submission" date="2024-07" db="EMBL/GenBank/DDBJ databases">
        <authorList>
            <person name="Akdeniz Z."/>
        </authorList>
    </citation>
    <scope>NUCLEOTIDE SEQUENCE [LARGE SCALE GENOMIC DNA]</scope>
</reference>
<gene>
    <name evidence="2" type="ORF">HINF_LOCUS16171</name>
</gene>
<comment type="caution">
    <text evidence="2">The sequence shown here is derived from an EMBL/GenBank/DDBJ whole genome shotgun (WGS) entry which is preliminary data.</text>
</comment>
<sequence>MPVRQCQLQPVTSRILPESHTQQKQVKSMRNCEQIQSHIDSQSHQIQQNADTNENVTLFPSKNPVSPQQQLKSTNSPSRTVPCEEQILQNPNSHTNSHPFQPNLPQTPPNQQQSQNPQTILHQEPNQQTDQIYKPEPFYMTKPNVCTASRSELIQQSDSLQVLSVLHVNYYFITKVPVKSFRKYQFGLEFSCSELNYSFVVKEIRRVNNQVRKEIIEGKYQNVKVKGLKVVGSGEMKAFLFVEEDAFKRIASYWRDLGHVIKGVWAAYE</sequence>
<feature type="compositionally biased region" description="Polar residues" evidence="1">
    <location>
        <begin position="56"/>
        <end position="79"/>
    </location>
</feature>
<dbReference type="Proteomes" id="UP001642409">
    <property type="component" value="Unassembled WGS sequence"/>
</dbReference>
<evidence type="ECO:0000313" key="3">
    <source>
        <dbReference type="Proteomes" id="UP001642409"/>
    </source>
</evidence>
<feature type="compositionally biased region" description="Polar residues" evidence="1">
    <location>
        <begin position="87"/>
        <end position="98"/>
    </location>
</feature>
<feature type="region of interest" description="Disordered" evidence="1">
    <location>
        <begin position="56"/>
        <end position="118"/>
    </location>
</feature>
<keyword evidence="3" id="KW-1185">Reference proteome</keyword>
<protein>
    <submittedName>
        <fullName evidence="2">Hypothetical_protein</fullName>
    </submittedName>
</protein>
<organism evidence="2 3">
    <name type="scientific">Hexamita inflata</name>
    <dbReference type="NCBI Taxonomy" id="28002"/>
    <lineage>
        <taxon>Eukaryota</taxon>
        <taxon>Metamonada</taxon>
        <taxon>Diplomonadida</taxon>
        <taxon>Hexamitidae</taxon>
        <taxon>Hexamitinae</taxon>
        <taxon>Hexamita</taxon>
    </lineage>
</organism>
<evidence type="ECO:0000313" key="2">
    <source>
        <dbReference type="EMBL" id="CAL5999338.1"/>
    </source>
</evidence>
<proteinExistence type="predicted"/>
<dbReference type="EMBL" id="CAXDID020000039">
    <property type="protein sequence ID" value="CAL5999338.1"/>
    <property type="molecule type" value="Genomic_DNA"/>
</dbReference>